<proteinExistence type="predicted"/>
<evidence type="ECO:0000313" key="1">
    <source>
        <dbReference type="EMBL" id="AQQ05373.1"/>
    </source>
</evidence>
<dbReference type="Proteomes" id="UP000188174">
    <property type="component" value="Chromosome"/>
</dbReference>
<protein>
    <submittedName>
        <fullName evidence="1">Uncharacterized protein</fullName>
    </submittedName>
</protein>
<organism evidence="1 2">
    <name type="scientific">Roseibium algicola</name>
    <dbReference type="NCBI Taxonomy" id="2857014"/>
    <lineage>
        <taxon>Bacteria</taxon>
        <taxon>Pseudomonadati</taxon>
        <taxon>Pseudomonadota</taxon>
        <taxon>Alphaproteobacteria</taxon>
        <taxon>Hyphomicrobiales</taxon>
        <taxon>Stappiaceae</taxon>
        <taxon>Roseibium</taxon>
    </lineage>
</organism>
<reference evidence="1 2" key="1">
    <citation type="submission" date="2017-02" db="EMBL/GenBank/DDBJ databases">
        <authorList>
            <person name="Jeong S."/>
        </authorList>
    </citation>
    <scope>NUCLEOTIDE SEQUENCE [LARGE SCALE GENOMIC DNA]</scope>
    <source>
        <strain evidence="1 2">RMAR6-6</strain>
    </source>
</reference>
<sequence length="85" mass="9368">MTRPLHDEQRVDTGVEQDRFGVEVRRSNAGQERDQHFAGRTGLLQSVKLNANATVEAVDGAAEIDKSSMLFRQVGQNGQDGCIVR</sequence>
<keyword evidence="2" id="KW-1185">Reference proteome</keyword>
<name>A0ABM6I4R6_9HYPH</name>
<evidence type="ECO:0000313" key="2">
    <source>
        <dbReference type="Proteomes" id="UP000188174"/>
    </source>
</evidence>
<gene>
    <name evidence="1" type="ORF">B0E33_18790</name>
</gene>
<dbReference type="EMBL" id="CP019630">
    <property type="protein sequence ID" value="AQQ05373.1"/>
    <property type="molecule type" value="Genomic_DNA"/>
</dbReference>
<accession>A0ABM6I4R6</accession>